<organism evidence="2 3">
    <name type="scientific">Faecalicatena acetigenes</name>
    <dbReference type="NCBI Taxonomy" id="2981790"/>
    <lineage>
        <taxon>Bacteria</taxon>
        <taxon>Bacillati</taxon>
        <taxon>Bacillota</taxon>
        <taxon>Clostridia</taxon>
        <taxon>Lachnospirales</taxon>
        <taxon>Lachnospiraceae</taxon>
        <taxon>Faecalicatena</taxon>
    </lineage>
</organism>
<evidence type="ECO:0000256" key="1">
    <source>
        <dbReference type="SAM" id="Phobius"/>
    </source>
</evidence>
<accession>A0ABT2TDI5</accession>
<sequence>MGNATGSTLYAFGAFLLLYLVGAFVYQGYLWIKRHRSHRRNDGEK</sequence>
<name>A0ABT2TDI5_9FIRM</name>
<keyword evidence="1" id="KW-0472">Membrane</keyword>
<dbReference type="EMBL" id="JAOQJX010000020">
    <property type="protein sequence ID" value="MCU6748339.1"/>
    <property type="molecule type" value="Genomic_DNA"/>
</dbReference>
<proteinExistence type="predicted"/>
<protein>
    <submittedName>
        <fullName evidence="2">Uncharacterized protein</fullName>
    </submittedName>
</protein>
<gene>
    <name evidence="2" type="ORF">OCV51_11850</name>
</gene>
<keyword evidence="3" id="KW-1185">Reference proteome</keyword>
<dbReference type="RefSeq" id="WP_162858252.1">
    <property type="nucleotide sequence ID" value="NZ_JAOQJX010000020.1"/>
</dbReference>
<keyword evidence="1" id="KW-1133">Transmembrane helix</keyword>
<evidence type="ECO:0000313" key="3">
    <source>
        <dbReference type="Proteomes" id="UP001652394"/>
    </source>
</evidence>
<evidence type="ECO:0000313" key="2">
    <source>
        <dbReference type="EMBL" id="MCU6748339.1"/>
    </source>
</evidence>
<feature type="transmembrane region" description="Helical" evidence="1">
    <location>
        <begin position="12"/>
        <end position="32"/>
    </location>
</feature>
<comment type="caution">
    <text evidence="2">The sequence shown here is derived from an EMBL/GenBank/DDBJ whole genome shotgun (WGS) entry which is preliminary data.</text>
</comment>
<keyword evidence="1" id="KW-0812">Transmembrane</keyword>
<dbReference type="Proteomes" id="UP001652394">
    <property type="component" value="Unassembled WGS sequence"/>
</dbReference>
<reference evidence="2 3" key="1">
    <citation type="journal article" date="2021" name="ISME Commun">
        <title>Automated analysis of genomic sequences facilitates high-throughput and comprehensive description of bacteria.</title>
        <authorList>
            <person name="Hitch T.C.A."/>
        </authorList>
    </citation>
    <scope>NUCLEOTIDE SEQUENCE [LARGE SCALE GENOMIC DNA]</scope>
    <source>
        <strain evidence="2 3">H2_18</strain>
    </source>
</reference>